<keyword evidence="7" id="KW-1185">Reference proteome</keyword>
<dbReference type="GO" id="GO:0008124">
    <property type="term" value="F:4-alpha-hydroxytetrahydrobiopterin dehydratase activity"/>
    <property type="evidence" value="ECO:0007669"/>
    <property type="project" value="UniProtKB-EC"/>
</dbReference>
<name>D8LIA6_ECTSI</name>
<dbReference type="STRING" id="2880.D8LIA6"/>
<dbReference type="EC" id="4.2.1.96" evidence="3"/>
<dbReference type="OrthoDB" id="277398at2759"/>
<evidence type="ECO:0000313" key="6">
    <source>
        <dbReference type="EMBL" id="CBN79409.1"/>
    </source>
</evidence>
<dbReference type="Proteomes" id="UP000002630">
    <property type="component" value="Linkage Group LG25"/>
</dbReference>
<dbReference type="CDD" id="cd00914">
    <property type="entry name" value="PCD_DCoH_subfamily_b"/>
    <property type="match status" value="1"/>
</dbReference>
<accession>D8LIA6</accession>
<evidence type="ECO:0000256" key="4">
    <source>
        <dbReference type="ARBA" id="ARBA00023239"/>
    </source>
</evidence>
<sequence length="145" mass="15943">MSSGRRCCYVGNAQAAVVALSTKKNSSSCPIAVCKRELRTGKHVFTDARERETAIATLSGWAEAGEGRDAISKSFCFSDFNQAFAFMTRAALVAEKMDHHPEWFNVYNRVDVTLSTHDLGGLSRKDIRLAQRLDAFAKDAPEALP</sequence>
<evidence type="ECO:0000256" key="2">
    <source>
        <dbReference type="ARBA" id="ARBA00006472"/>
    </source>
</evidence>
<comment type="catalytic activity">
    <reaction evidence="1">
        <text>(4aS,6R)-4a-hydroxy-L-erythro-5,6,7,8-tetrahydrobiopterin = (6R)-L-erythro-6,7-dihydrobiopterin + H2O</text>
        <dbReference type="Rhea" id="RHEA:11920"/>
        <dbReference type="ChEBI" id="CHEBI:15377"/>
        <dbReference type="ChEBI" id="CHEBI:15642"/>
        <dbReference type="ChEBI" id="CHEBI:43120"/>
        <dbReference type="EC" id="4.2.1.96"/>
    </reaction>
</comment>
<dbReference type="InterPro" id="IPR001533">
    <property type="entry name" value="Pterin_deHydtase"/>
</dbReference>
<dbReference type="HAMAP" id="MF_00434">
    <property type="entry name" value="Pterin_4_alpha"/>
    <property type="match status" value="1"/>
</dbReference>
<dbReference type="Pfam" id="PF01329">
    <property type="entry name" value="Pterin_4a"/>
    <property type="match status" value="1"/>
</dbReference>
<reference evidence="6 7" key="1">
    <citation type="journal article" date="2010" name="Nature">
        <title>The Ectocarpus genome and the independent evolution of multicellularity in brown algae.</title>
        <authorList>
            <person name="Cock J.M."/>
            <person name="Sterck L."/>
            <person name="Rouze P."/>
            <person name="Scornet D."/>
            <person name="Allen A.E."/>
            <person name="Amoutzias G."/>
            <person name="Anthouard V."/>
            <person name="Artiguenave F."/>
            <person name="Aury J.M."/>
            <person name="Badger J.H."/>
            <person name="Beszteri B."/>
            <person name="Billiau K."/>
            <person name="Bonnet E."/>
            <person name="Bothwell J.H."/>
            <person name="Bowler C."/>
            <person name="Boyen C."/>
            <person name="Brownlee C."/>
            <person name="Carrano C.J."/>
            <person name="Charrier B."/>
            <person name="Cho G.Y."/>
            <person name="Coelho S.M."/>
            <person name="Collen J."/>
            <person name="Corre E."/>
            <person name="Da Silva C."/>
            <person name="Delage L."/>
            <person name="Delaroque N."/>
            <person name="Dittami S.M."/>
            <person name="Doulbeau S."/>
            <person name="Elias M."/>
            <person name="Farnham G."/>
            <person name="Gachon C.M."/>
            <person name="Gschloessl B."/>
            <person name="Heesch S."/>
            <person name="Jabbari K."/>
            <person name="Jubin C."/>
            <person name="Kawai H."/>
            <person name="Kimura K."/>
            <person name="Kloareg B."/>
            <person name="Kupper F.C."/>
            <person name="Lang D."/>
            <person name="Le Bail A."/>
            <person name="Leblanc C."/>
            <person name="Lerouge P."/>
            <person name="Lohr M."/>
            <person name="Lopez P.J."/>
            <person name="Martens C."/>
            <person name="Maumus F."/>
            <person name="Michel G."/>
            <person name="Miranda-Saavedra D."/>
            <person name="Morales J."/>
            <person name="Moreau H."/>
            <person name="Motomura T."/>
            <person name="Nagasato C."/>
            <person name="Napoli C.A."/>
            <person name="Nelson D.R."/>
            <person name="Nyvall-Collen P."/>
            <person name="Peters A.F."/>
            <person name="Pommier C."/>
            <person name="Potin P."/>
            <person name="Poulain J."/>
            <person name="Quesneville H."/>
            <person name="Read B."/>
            <person name="Rensing S.A."/>
            <person name="Ritter A."/>
            <person name="Rousvoal S."/>
            <person name="Samanta M."/>
            <person name="Samson G."/>
            <person name="Schroeder D.C."/>
            <person name="Segurens B."/>
            <person name="Strittmatter M."/>
            <person name="Tonon T."/>
            <person name="Tregear J.W."/>
            <person name="Valentin K."/>
            <person name="von Dassow P."/>
            <person name="Yamagishi T."/>
            <person name="Van de Peer Y."/>
            <person name="Wincker P."/>
        </authorList>
    </citation>
    <scope>NUCLEOTIDE SEQUENCE [LARGE SCALE GENOMIC DNA]</scope>
    <source>
        <strain evidence="7">Ec32 / CCAP1310/4</strain>
    </source>
</reference>
<dbReference type="NCBIfam" id="NF002018">
    <property type="entry name" value="PRK00823.1-3"/>
    <property type="match status" value="1"/>
</dbReference>
<evidence type="ECO:0000256" key="5">
    <source>
        <dbReference type="ARBA" id="ARBA00030497"/>
    </source>
</evidence>
<organism evidence="6 7">
    <name type="scientific">Ectocarpus siliculosus</name>
    <name type="common">Brown alga</name>
    <name type="synonym">Conferva siliculosa</name>
    <dbReference type="NCBI Taxonomy" id="2880"/>
    <lineage>
        <taxon>Eukaryota</taxon>
        <taxon>Sar</taxon>
        <taxon>Stramenopiles</taxon>
        <taxon>Ochrophyta</taxon>
        <taxon>PX clade</taxon>
        <taxon>Phaeophyceae</taxon>
        <taxon>Ectocarpales</taxon>
        <taxon>Ectocarpaceae</taxon>
        <taxon>Ectocarpus</taxon>
    </lineage>
</organism>
<dbReference type="EMBL" id="FN649750">
    <property type="protein sequence ID" value="CBN79409.1"/>
    <property type="molecule type" value="Genomic_DNA"/>
</dbReference>
<comment type="similarity">
    <text evidence="2">Belongs to the pterin-4-alpha-carbinolamine dehydratase family.</text>
</comment>
<gene>
    <name evidence="6" type="ORF">Esi_0210_0006</name>
</gene>
<evidence type="ECO:0000256" key="1">
    <source>
        <dbReference type="ARBA" id="ARBA00001554"/>
    </source>
</evidence>
<evidence type="ECO:0000313" key="7">
    <source>
        <dbReference type="Proteomes" id="UP000002630"/>
    </source>
</evidence>
<dbReference type="AlphaFoldDB" id="D8LIA6"/>
<dbReference type="Gene3D" id="3.30.1360.20">
    <property type="entry name" value="Transcriptional coactivator/pterin dehydratase"/>
    <property type="match status" value="1"/>
</dbReference>
<dbReference type="PANTHER" id="PTHR12599">
    <property type="entry name" value="PTERIN-4-ALPHA-CARBINOLAMINE DEHYDRATASE"/>
    <property type="match status" value="1"/>
</dbReference>
<keyword evidence="4" id="KW-0456">Lyase</keyword>
<evidence type="ECO:0000256" key="3">
    <source>
        <dbReference type="ARBA" id="ARBA00013252"/>
    </source>
</evidence>
<dbReference type="PANTHER" id="PTHR12599:SF0">
    <property type="entry name" value="PTERIN-4-ALPHA-CARBINOLAMINE DEHYDRATASE"/>
    <property type="match status" value="1"/>
</dbReference>
<dbReference type="EMBL" id="FN648388">
    <property type="protein sequence ID" value="CBN79409.1"/>
    <property type="molecule type" value="Genomic_DNA"/>
</dbReference>
<dbReference type="GO" id="GO:0006729">
    <property type="term" value="P:tetrahydrobiopterin biosynthetic process"/>
    <property type="evidence" value="ECO:0007669"/>
    <property type="project" value="InterPro"/>
</dbReference>
<dbReference type="SUPFAM" id="SSF55248">
    <property type="entry name" value="PCD-like"/>
    <property type="match status" value="1"/>
</dbReference>
<dbReference type="InterPro" id="IPR036428">
    <property type="entry name" value="PCD_sf"/>
</dbReference>
<proteinExistence type="inferred from homology"/>
<dbReference type="eggNOG" id="KOG4073">
    <property type="taxonomic scope" value="Eukaryota"/>
</dbReference>
<dbReference type="InParanoid" id="D8LIA6"/>
<protein>
    <recommendedName>
        <fullName evidence="3">4a-hydroxytetrahydrobiopterin dehydratase</fullName>
        <ecNumber evidence="3">4.2.1.96</ecNumber>
    </recommendedName>
    <alternativeName>
        <fullName evidence="5">4-alpha-hydroxy-tetrahydropterin dehydratase</fullName>
    </alternativeName>
</protein>